<gene>
    <name evidence="1" type="ORF">BAJUN_00900</name>
</gene>
<evidence type="ECO:0000313" key="1">
    <source>
        <dbReference type="EMBL" id="UTC29720.1"/>
    </source>
</evidence>
<organism evidence="1 2">
    <name type="scientific">Brevundimonas phage vB_BgoS-Bajun</name>
    <dbReference type="NCBI Taxonomy" id="2948594"/>
    <lineage>
        <taxon>Viruses</taxon>
        <taxon>Duplodnaviria</taxon>
        <taxon>Heunggongvirae</taxon>
        <taxon>Uroviricota</taxon>
        <taxon>Caudoviricetes</taxon>
        <taxon>Dolichocephalovirinae</taxon>
    </lineage>
</organism>
<protein>
    <submittedName>
        <fullName evidence="1">Uncharacterized protein</fullName>
    </submittedName>
</protein>
<proteinExistence type="predicted"/>
<accession>A0A9E7SU28</accession>
<dbReference type="Proteomes" id="UP001057427">
    <property type="component" value="Segment"/>
</dbReference>
<name>A0A9E7SU28_9CAUD</name>
<reference evidence="1" key="1">
    <citation type="submission" date="2022-05" db="EMBL/GenBank/DDBJ databases">
        <authorList>
            <person name="Friedrich I."/>
            <person name="Poehlein A."/>
            <person name="Schneider D."/>
            <person name="Hertel R."/>
            <person name="Daniel R."/>
        </authorList>
    </citation>
    <scope>NUCLEOTIDE SEQUENCE</scope>
</reference>
<dbReference type="EMBL" id="ON529858">
    <property type="protein sequence ID" value="UTC29720.1"/>
    <property type="molecule type" value="Genomic_DNA"/>
</dbReference>
<evidence type="ECO:0000313" key="2">
    <source>
        <dbReference type="Proteomes" id="UP001057427"/>
    </source>
</evidence>
<sequence length="116" mass="13167">MPELKHKKPCKVCPWRRESAPGWLGSSTPEEFLAQAKMELHMPCHAAIDYEREDWRAQAEAGPHCAGSLIFLANHCILPRDPVLAAKRAQVETDRETVFAHSAQFLAHHQQFQETP</sequence>
<keyword evidence="2" id="KW-1185">Reference proteome</keyword>